<comment type="similarity">
    <text evidence="1">Belongs to the glycosyltransferase 2 family.</text>
</comment>
<dbReference type="Proteomes" id="UP000461948">
    <property type="component" value="Unassembled WGS sequence"/>
</dbReference>
<evidence type="ECO:0000259" key="4">
    <source>
        <dbReference type="Pfam" id="PF00535"/>
    </source>
</evidence>
<dbReference type="Gene3D" id="3.90.550.10">
    <property type="entry name" value="Spore Coat Polysaccharide Biosynthesis Protein SpsA, Chain A"/>
    <property type="match status" value="1"/>
</dbReference>
<dbReference type="InterPro" id="IPR006446">
    <property type="entry name" value="RhaTrfase"/>
</dbReference>
<dbReference type="AlphaFoldDB" id="A0A7X2MQB1"/>
<dbReference type="GO" id="GO:0016757">
    <property type="term" value="F:glycosyltransferase activity"/>
    <property type="evidence" value="ECO:0007669"/>
    <property type="project" value="UniProtKB-KW"/>
</dbReference>
<dbReference type="NCBIfam" id="TIGR01556">
    <property type="entry name" value="rhamnosyltran"/>
    <property type="match status" value="1"/>
</dbReference>
<dbReference type="Pfam" id="PF00535">
    <property type="entry name" value="Glycos_transf_2"/>
    <property type="match status" value="1"/>
</dbReference>
<evidence type="ECO:0000256" key="1">
    <source>
        <dbReference type="ARBA" id="ARBA00006739"/>
    </source>
</evidence>
<organism evidence="5 6">
    <name type="scientific">Enterobacter agglomerans</name>
    <name type="common">Erwinia herbicola</name>
    <name type="synonym">Pantoea agglomerans</name>
    <dbReference type="NCBI Taxonomy" id="549"/>
    <lineage>
        <taxon>Bacteria</taxon>
        <taxon>Pseudomonadati</taxon>
        <taxon>Pseudomonadota</taxon>
        <taxon>Gammaproteobacteria</taxon>
        <taxon>Enterobacterales</taxon>
        <taxon>Erwiniaceae</taxon>
        <taxon>Pantoea</taxon>
        <taxon>Pantoea agglomerans group</taxon>
    </lineage>
</organism>
<sequence>MPNNTLAIIVTYHPQLEQLMSQVNILSKSNVDIIIVDNASDNNYALKNMAFEFDKHIEVILCDSNLGIAAAQNIGINHAIINRYKNILLMDQDSLPANDMVSSLQEVLVKYPDAAAVGPQFLDVNNNVRSRFIQIRGLKIDKELQPDDNGCVIVDHLISSGSLISVESIQKVGLMDDTLFIDYVDVEWALRAKSKGFKSYGACNAHMTHTLGDERVNFLSNSIAIHSPLRHYYQARNALLLYKRNYIPFNWKVVDAFKLIVKMSFYIIASRNKSLELKMIFRGVMHGLRGIHGRYSQ</sequence>
<proteinExistence type="inferred from homology"/>
<dbReference type="CDD" id="cd02526">
    <property type="entry name" value="GT2_RfbF_like"/>
    <property type="match status" value="1"/>
</dbReference>
<comment type="caution">
    <text evidence="5">The sequence shown here is derived from an EMBL/GenBank/DDBJ whole genome shotgun (WGS) entry which is preliminary data.</text>
</comment>
<evidence type="ECO:0000313" key="5">
    <source>
        <dbReference type="EMBL" id="MSE17378.1"/>
    </source>
</evidence>
<feature type="domain" description="Glycosyltransferase 2-like" evidence="4">
    <location>
        <begin position="17"/>
        <end position="171"/>
    </location>
</feature>
<reference evidence="5 6" key="1">
    <citation type="submission" date="2019-11" db="EMBL/GenBank/DDBJ databases">
        <title>Draft Genome Sequence of Plant Growth-Promoting Rhizosphere-Associated Bacteria.</title>
        <authorList>
            <person name="Vasilyev I.Y."/>
            <person name="Radchenko V."/>
            <person name="Ilnitskaya E.V."/>
        </authorList>
    </citation>
    <scope>NUCLEOTIDE SEQUENCE [LARGE SCALE GENOMIC DNA]</scope>
    <source>
        <strain evidence="5 6">VRA_MhP_f</strain>
    </source>
</reference>
<keyword evidence="3 5" id="KW-0808">Transferase</keyword>
<dbReference type="InterPro" id="IPR001173">
    <property type="entry name" value="Glyco_trans_2-like"/>
</dbReference>
<dbReference type="PANTHER" id="PTHR43179:SF12">
    <property type="entry name" value="GALACTOFURANOSYLTRANSFERASE GLFT2"/>
    <property type="match status" value="1"/>
</dbReference>
<evidence type="ECO:0000313" key="6">
    <source>
        <dbReference type="Proteomes" id="UP000461948"/>
    </source>
</evidence>
<dbReference type="RefSeq" id="WP_072008753.1">
    <property type="nucleotide sequence ID" value="NZ_CP086133.1"/>
</dbReference>
<dbReference type="InterPro" id="IPR029044">
    <property type="entry name" value="Nucleotide-diphossugar_trans"/>
</dbReference>
<keyword evidence="2" id="KW-0328">Glycosyltransferase</keyword>
<dbReference type="PANTHER" id="PTHR43179">
    <property type="entry name" value="RHAMNOSYLTRANSFERASE WBBL"/>
    <property type="match status" value="1"/>
</dbReference>
<dbReference type="EMBL" id="WKLC01001138">
    <property type="protein sequence ID" value="MSE17378.1"/>
    <property type="molecule type" value="Genomic_DNA"/>
</dbReference>
<gene>
    <name evidence="5" type="ORF">GKC49_20410</name>
</gene>
<dbReference type="SUPFAM" id="SSF53448">
    <property type="entry name" value="Nucleotide-diphospho-sugar transferases"/>
    <property type="match status" value="1"/>
</dbReference>
<accession>A0A7X2MQB1</accession>
<protein>
    <submittedName>
        <fullName evidence="5">Rhamnosyltransferase</fullName>
    </submittedName>
</protein>
<evidence type="ECO:0000256" key="2">
    <source>
        <dbReference type="ARBA" id="ARBA00022676"/>
    </source>
</evidence>
<evidence type="ECO:0000256" key="3">
    <source>
        <dbReference type="ARBA" id="ARBA00022679"/>
    </source>
</evidence>
<name>A0A7X2MQB1_ENTAG</name>